<accession>A0ABM9L2Y2</accession>
<feature type="transmembrane region" description="Helical" evidence="2">
    <location>
        <begin position="53"/>
        <end position="75"/>
    </location>
</feature>
<organism evidence="3 4">
    <name type="scientific">Ralstonia flatus</name>
    <dbReference type="NCBI Taxonomy" id="3058601"/>
    <lineage>
        <taxon>Bacteria</taxon>
        <taxon>Pseudomonadati</taxon>
        <taxon>Pseudomonadota</taxon>
        <taxon>Betaproteobacteria</taxon>
        <taxon>Burkholderiales</taxon>
        <taxon>Burkholderiaceae</taxon>
        <taxon>Ralstonia</taxon>
    </lineage>
</organism>
<sequence length="109" mass="12200">MAKRGARAMVQFAQFRARLPHCAYAGHRFIPMYIVAIAWLYVVLMMSLTEQSWIAGIGTFVFYGVAPLSLFLWIVGTPARRRRRKAREAAQHNADTNPTLSNDTGDGTA</sequence>
<evidence type="ECO:0008006" key="5">
    <source>
        <dbReference type="Google" id="ProtNLM"/>
    </source>
</evidence>
<feature type="compositionally biased region" description="Polar residues" evidence="1">
    <location>
        <begin position="93"/>
        <end position="109"/>
    </location>
</feature>
<comment type="caution">
    <text evidence="3">The sequence shown here is derived from an EMBL/GenBank/DDBJ whole genome shotgun (WGS) entry which is preliminary data.</text>
</comment>
<dbReference type="EMBL" id="CAUDLI010000010">
    <property type="protein sequence ID" value="CAJ0898237.1"/>
    <property type="molecule type" value="Genomic_DNA"/>
</dbReference>
<evidence type="ECO:0000256" key="2">
    <source>
        <dbReference type="SAM" id="Phobius"/>
    </source>
</evidence>
<reference evidence="3 4" key="1">
    <citation type="submission" date="2023-07" db="EMBL/GenBank/DDBJ databases">
        <authorList>
            <person name="Peeters C."/>
        </authorList>
    </citation>
    <scope>NUCLEOTIDE SEQUENCE [LARGE SCALE GENOMIC DNA]</scope>
    <source>
        <strain evidence="3 4">LMG 32965</strain>
    </source>
</reference>
<keyword evidence="2" id="KW-1133">Transmembrane helix</keyword>
<evidence type="ECO:0000313" key="4">
    <source>
        <dbReference type="Proteomes" id="UP001189792"/>
    </source>
</evidence>
<feature type="transmembrane region" description="Helical" evidence="2">
    <location>
        <begin position="21"/>
        <end position="41"/>
    </location>
</feature>
<evidence type="ECO:0000313" key="3">
    <source>
        <dbReference type="EMBL" id="CAJ0898237.1"/>
    </source>
</evidence>
<feature type="region of interest" description="Disordered" evidence="1">
    <location>
        <begin position="84"/>
        <end position="109"/>
    </location>
</feature>
<gene>
    <name evidence="3" type="ORF">R77564_04192</name>
</gene>
<dbReference type="Proteomes" id="UP001189792">
    <property type="component" value="Unassembled WGS sequence"/>
</dbReference>
<name>A0ABM9L2Y2_9RALS</name>
<evidence type="ECO:0000256" key="1">
    <source>
        <dbReference type="SAM" id="MobiDB-lite"/>
    </source>
</evidence>
<proteinExistence type="predicted"/>
<keyword evidence="2" id="KW-0472">Membrane</keyword>
<keyword evidence="2" id="KW-0812">Transmembrane</keyword>
<keyword evidence="4" id="KW-1185">Reference proteome</keyword>
<protein>
    <recommendedName>
        <fullName evidence="5">Transmembrane protein</fullName>
    </recommendedName>
</protein>